<evidence type="ECO:0000256" key="7">
    <source>
        <dbReference type="ARBA" id="ARBA00040595"/>
    </source>
</evidence>
<feature type="transmembrane region" description="Helical" evidence="8">
    <location>
        <begin position="220"/>
        <end position="239"/>
    </location>
</feature>
<comment type="similarity">
    <text evidence="2">Belongs to the drug/metabolite transporter (DMT) superfamily. 10 TMS drug/metabolite exporter (DME) (TC 2.A.7.3) family.</text>
</comment>
<keyword evidence="6 8" id="KW-0472">Membrane</keyword>
<evidence type="ECO:0000259" key="9">
    <source>
        <dbReference type="Pfam" id="PF00892"/>
    </source>
</evidence>
<evidence type="ECO:0000256" key="3">
    <source>
        <dbReference type="ARBA" id="ARBA00022475"/>
    </source>
</evidence>
<evidence type="ECO:0000313" key="10">
    <source>
        <dbReference type="EMBL" id="KAA9001975.1"/>
    </source>
</evidence>
<dbReference type="PANTHER" id="PTHR32322:SF18">
    <property type="entry name" value="S-ADENOSYLMETHIONINE_S-ADENOSYLHOMOCYSTEINE TRANSPORTER"/>
    <property type="match status" value="1"/>
</dbReference>
<feature type="domain" description="EamA" evidence="9">
    <location>
        <begin position="9"/>
        <end position="137"/>
    </location>
</feature>
<proteinExistence type="inferred from homology"/>
<evidence type="ECO:0000313" key="11">
    <source>
        <dbReference type="Proteomes" id="UP000335415"/>
    </source>
</evidence>
<dbReference type="InterPro" id="IPR000620">
    <property type="entry name" value="EamA_dom"/>
</dbReference>
<gene>
    <name evidence="10" type="ORF">FJU30_06770</name>
</gene>
<evidence type="ECO:0000256" key="8">
    <source>
        <dbReference type="SAM" id="Phobius"/>
    </source>
</evidence>
<feature type="transmembrane region" description="Helical" evidence="8">
    <location>
        <begin position="152"/>
        <end position="170"/>
    </location>
</feature>
<comment type="caution">
    <text evidence="10">The sequence shown here is derived from an EMBL/GenBank/DDBJ whole genome shotgun (WGS) entry which is preliminary data.</text>
</comment>
<dbReference type="GO" id="GO:0005886">
    <property type="term" value="C:plasma membrane"/>
    <property type="evidence" value="ECO:0007669"/>
    <property type="project" value="UniProtKB-SubCell"/>
</dbReference>
<keyword evidence="11" id="KW-1185">Reference proteome</keyword>
<protein>
    <recommendedName>
        <fullName evidence="7">Threonine/homoserine exporter RhtA</fullName>
    </recommendedName>
</protein>
<dbReference type="Pfam" id="PF00892">
    <property type="entry name" value="EamA"/>
    <property type="match status" value="2"/>
</dbReference>
<feature type="domain" description="EamA" evidence="9">
    <location>
        <begin position="152"/>
        <end position="293"/>
    </location>
</feature>
<dbReference type="Gene3D" id="1.10.3730.20">
    <property type="match status" value="1"/>
</dbReference>
<dbReference type="OrthoDB" id="5186724at2"/>
<dbReference type="SUPFAM" id="SSF103481">
    <property type="entry name" value="Multidrug resistance efflux transporter EmrE"/>
    <property type="match status" value="2"/>
</dbReference>
<feature type="transmembrane region" description="Helical" evidence="8">
    <location>
        <begin position="276"/>
        <end position="293"/>
    </location>
</feature>
<feature type="transmembrane region" description="Helical" evidence="8">
    <location>
        <begin position="89"/>
        <end position="111"/>
    </location>
</feature>
<dbReference type="Proteomes" id="UP000335415">
    <property type="component" value="Unassembled WGS sequence"/>
</dbReference>
<keyword evidence="5 8" id="KW-1133">Transmembrane helix</keyword>
<feature type="transmembrane region" description="Helical" evidence="8">
    <location>
        <begin position="251"/>
        <end position="270"/>
    </location>
</feature>
<reference evidence="10 11" key="1">
    <citation type="submission" date="2019-09" db="EMBL/GenBank/DDBJ databases">
        <authorList>
            <person name="Li Y."/>
        </authorList>
    </citation>
    <scope>NUCLEOTIDE SEQUENCE [LARGE SCALE GENOMIC DNA]</scope>
    <source>
        <strain evidence="10 11">L3-3HA</strain>
    </source>
</reference>
<dbReference type="InterPro" id="IPR037185">
    <property type="entry name" value="EmrE-like"/>
</dbReference>
<evidence type="ECO:0000256" key="1">
    <source>
        <dbReference type="ARBA" id="ARBA00004651"/>
    </source>
</evidence>
<evidence type="ECO:0000256" key="4">
    <source>
        <dbReference type="ARBA" id="ARBA00022692"/>
    </source>
</evidence>
<dbReference type="EMBL" id="VYKJ01000002">
    <property type="protein sequence ID" value="KAA9001975.1"/>
    <property type="molecule type" value="Genomic_DNA"/>
</dbReference>
<keyword evidence="4 8" id="KW-0812">Transmembrane</keyword>
<comment type="subcellular location">
    <subcellularLocation>
        <location evidence="1">Cell membrane</location>
        <topology evidence="1">Multi-pass membrane protein</topology>
    </subcellularLocation>
</comment>
<name>A0A5J5G523_9GAMM</name>
<organism evidence="10 11">
    <name type="scientific">Affinibrenneria salicis</name>
    <dbReference type="NCBI Taxonomy" id="2590031"/>
    <lineage>
        <taxon>Bacteria</taxon>
        <taxon>Pseudomonadati</taxon>
        <taxon>Pseudomonadota</taxon>
        <taxon>Gammaproteobacteria</taxon>
        <taxon>Enterobacterales</taxon>
        <taxon>Pectobacteriaceae</taxon>
        <taxon>Affinibrenneria</taxon>
    </lineage>
</organism>
<evidence type="ECO:0000256" key="5">
    <source>
        <dbReference type="ARBA" id="ARBA00022989"/>
    </source>
</evidence>
<feature type="transmembrane region" description="Helical" evidence="8">
    <location>
        <begin position="123"/>
        <end position="140"/>
    </location>
</feature>
<dbReference type="RefSeq" id="WP_150434212.1">
    <property type="nucleotide sequence ID" value="NZ_VYKJ01000002.1"/>
</dbReference>
<feature type="transmembrane region" description="Helical" evidence="8">
    <location>
        <begin position="182"/>
        <end position="200"/>
    </location>
</feature>
<dbReference type="AlphaFoldDB" id="A0A5J5G523"/>
<keyword evidence="3" id="KW-1003">Cell membrane</keyword>
<dbReference type="PANTHER" id="PTHR32322">
    <property type="entry name" value="INNER MEMBRANE TRANSPORTER"/>
    <property type="match status" value="1"/>
</dbReference>
<accession>A0A5J5G523</accession>
<dbReference type="InterPro" id="IPR050638">
    <property type="entry name" value="AA-Vitamin_Transporters"/>
</dbReference>
<evidence type="ECO:0000256" key="6">
    <source>
        <dbReference type="ARBA" id="ARBA00023136"/>
    </source>
</evidence>
<sequence>MNIRIYAKLMLSAFFWGGSAIAGKYALQDYSPALVTFARFFIAALIVFLLVNTKKTLLTVGLKQHLQLFIIALAGVSLCYYFYFRGLLLSSAFNAGIIEATTPLLTLLIAALCGMERLTLRQLSGLLIAWLGVGVTMTNGDWRRLAGDGYNVGDLLLLVSTLCFGVYNILTRRWQMAIPDRVFMFWFFFYGSMALLPWLIGEAWRQPAAFSPRAALQPLPLLSILFMAAGGSVIAYLFFNQGIRAIGASAAAAFINLVPFVTVFLSVCLLGERVGIFQWTGAVTILVGVLVASQRRRAALARS</sequence>
<feature type="transmembrane region" description="Helical" evidence="8">
    <location>
        <begin position="65"/>
        <end position="83"/>
    </location>
</feature>
<evidence type="ECO:0000256" key="2">
    <source>
        <dbReference type="ARBA" id="ARBA00009853"/>
    </source>
</evidence>
<feature type="transmembrane region" description="Helical" evidence="8">
    <location>
        <begin position="32"/>
        <end position="53"/>
    </location>
</feature>